<evidence type="ECO:0000313" key="3">
    <source>
        <dbReference type="Proteomes" id="UP000444980"/>
    </source>
</evidence>
<organism evidence="2 3">
    <name type="scientific">Gordonia crocea</name>
    <dbReference type="NCBI Taxonomy" id="589162"/>
    <lineage>
        <taxon>Bacteria</taxon>
        <taxon>Bacillati</taxon>
        <taxon>Actinomycetota</taxon>
        <taxon>Actinomycetes</taxon>
        <taxon>Mycobacteriales</taxon>
        <taxon>Gordoniaceae</taxon>
        <taxon>Gordonia</taxon>
    </lineage>
</organism>
<gene>
    <name evidence="2" type="ORF">nbrc107697_29610</name>
</gene>
<dbReference type="InterPro" id="IPR018766">
    <property type="entry name" value="Zinicin_2"/>
</dbReference>
<keyword evidence="2" id="KW-0378">Hydrolase</keyword>
<dbReference type="PANTHER" id="PTHR39420:SF2">
    <property type="entry name" value="HYDROLASE"/>
    <property type="match status" value="1"/>
</dbReference>
<evidence type="ECO:0000256" key="1">
    <source>
        <dbReference type="SAM" id="MobiDB-lite"/>
    </source>
</evidence>
<feature type="region of interest" description="Disordered" evidence="1">
    <location>
        <begin position="463"/>
        <end position="491"/>
    </location>
</feature>
<dbReference type="GO" id="GO:0016787">
    <property type="term" value="F:hydrolase activity"/>
    <property type="evidence" value="ECO:0007669"/>
    <property type="project" value="UniProtKB-KW"/>
</dbReference>
<dbReference type="RefSeq" id="WP_161928280.1">
    <property type="nucleotide sequence ID" value="NZ_BJOU01000011.1"/>
</dbReference>
<feature type="compositionally biased region" description="Basic and acidic residues" evidence="1">
    <location>
        <begin position="463"/>
        <end position="483"/>
    </location>
</feature>
<keyword evidence="3" id="KW-1185">Reference proteome</keyword>
<dbReference type="Gene3D" id="1.20.150.30">
    <property type="entry name" value="Zincin-like metallopeptidase, N-terminal domain"/>
    <property type="match status" value="1"/>
</dbReference>
<dbReference type="SUPFAM" id="SSF55486">
    <property type="entry name" value="Metalloproteases ('zincins'), catalytic domain"/>
    <property type="match status" value="1"/>
</dbReference>
<evidence type="ECO:0000313" key="2">
    <source>
        <dbReference type="EMBL" id="GED98922.1"/>
    </source>
</evidence>
<accession>A0A7I9V168</accession>
<name>A0A7I9V168_9ACTN</name>
<feature type="compositionally biased region" description="Gly residues" evidence="1">
    <location>
        <begin position="24"/>
        <end position="35"/>
    </location>
</feature>
<dbReference type="PANTHER" id="PTHR39420">
    <property type="match status" value="1"/>
</dbReference>
<dbReference type="EMBL" id="BJOU01000011">
    <property type="protein sequence ID" value="GED98922.1"/>
    <property type="molecule type" value="Genomic_DNA"/>
</dbReference>
<sequence length="491" mass="51786">MSDLPFGFSGNDPDRDDDDKSRGTGKGGDQPGGSGDPNPFAFGFDPSQLGAMGADFDPSNLNPEMIGQLFSQLGTMFSAMGAGGGTSSSGGPVNYELAKQIARQEIGDFTPVLDTETRAVADAVHLAETWLDDASALPSGVTTAVAWTPVQWLEESLPTWATLCDPLARQLSQAWSQGLPAEAAAMAGPLMGMMGQLSGSVFGSQLGQGLGKLATEVLTGTDIGLPLAPAGTAVLLPQAIAAFADGLDLPAQEIIVYLAAREAAHVRLFTHVTWLRQRLLSSVEQYASGITVDLSGLSDSFGEGIDPEELMANPGRIEELLGSAASFEPTTTPEQRAALDRLETLLALVEGWVEHVVTRALGDRIPATAALTETVRRRRASGGPAEQTFATLVGLELRPRRVREATALWDRLLEASDVTTRDRIWDHPDLLPDGEDLDAPAAFIDRFVAGDDGDPLEALKQVLADEERAGEADRPDPEGKDTGGGDTNQSS</sequence>
<protein>
    <submittedName>
        <fullName evidence="2">Hydrolase</fullName>
    </submittedName>
</protein>
<feature type="region of interest" description="Disordered" evidence="1">
    <location>
        <begin position="1"/>
        <end position="56"/>
    </location>
</feature>
<reference evidence="3" key="1">
    <citation type="submission" date="2019-06" db="EMBL/GenBank/DDBJ databases">
        <title>Gordonia isolated from sludge of a wastewater treatment plant.</title>
        <authorList>
            <person name="Tamura T."/>
            <person name="Aoyama K."/>
            <person name="Kang Y."/>
            <person name="Saito S."/>
            <person name="Akiyama N."/>
            <person name="Yazawa K."/>
            <person name="Gonoi T."/>
            <person name="Mikami Y."/>
        </authorList>
    </citation>
    <scope>NUCLEOTIDE SEQUENCE [LARGE SCALE GENOMIC DNA]</scope>
    <source>
        <strain evidence="3">NBRC 107697</strain>
    </source>
</reference>
<dbReference type="Pfam" id="PF10103">
    <property type="entry name" value="Zincin_2"/>
    <property type="match status" value="1"/>
</dbReference>
<dbReference type="AlphaFoldDB" id="A0A7I9V168"/>
<dbReference type="NCBIfam" id="TIGR03624">
    <property type="entry name" value="putative hydrolase"/>
    <property type="match status" value="1"/>
</dbReference>
<comment type="caution">
    <text evidence="2">The sequence shown here is derived from an EMBL/GenBank/DDBJ whole genome shotgun (WGS) entry which is preliminary data.</text>
</comment>
<dbReference type="InterPro" id="IPR042271">
    <property type="entry name" value="Zinicin_2_N"/>
</dbReference>
<dbReference type="Proteomes" id="UP000444980">
    <property type="component" value="Unassembled WGS sequence"/>
</dbReference>
<dbReference type="OrthoDB" id="8478472at2"/>
<proteinExistence type="predicted"/>